<evidence type="ECO:0000256" key="1">
    <source>
        <dbReference type="ARBA" id="ARBA00000707"/>
    </source>
</evidence>
<evidence type="ECO:0000313" key="9">
    <source>
        <dbReference type="EMBL" id="KAK9510908.1"/>
    </source>
</evidence>
<keyword evidence="5" id="KW-0833">Ubl conjugation pathway</keyword>
<organism evidence="9 10">
    <name type="scientific">Rhynocoris fuscipes</name>
    <dbReference type="NCBI Taxonomy" id="488301"/>
    <lineage>
        <taxon>Eukaryota</taxon>
        <taxon>Metazoa</taxon>
        <taxon>Ecdysozoa</taxon>
        <taxon>Arthropoda</taxon>
        <taxon>Hexapoda</taxon>
        <taxon>Insecta</taxon>
        <taxon>Pterygota</taxon>
        <taxon>Neoptera</taxon>
        <taxon>Paraneoptera</taxon>
        <taxon>Hemiptera</taxon>
        <taxon>Heteroptera</taxon>
        <taxon>Panheteroptera</taxon>
        <taxon>Cimicomorpha</taxon>
        <taxon>Reduviidae</taxon>
        <taxon>Harpactorinae</taxon>
        <taxon>Harpactorini</taxon>
        <taxon>Rhynocoris</taxon>
    </lineage>
</organism>
<dbReference type="AlphaFoldDB" id="A0AAW1DL21"/>
<keyword evidence="4" id="KW-0645">Protease</keyword>
<dbReference type="PROSITE" id="PS00973">
    <property type="entry name" value="USP_2"/>
    <property type="match status" value="1"/>
</dbReference>
<evidence type="ECO:0000256" key="5">
    <source>
        <dbReference type="ARBA" id="ARBA00022786"/>
    </source>
</evidence>
<keyword evidence="6" id="KW-0378">Hydrolase</keyword>
<dbReference type="CDD" id="cd02257">
    <property type="entry name" value="Peptidase_C19"/>
    <property type="match status" value="1"/>
</dbReference>
<dbReference type="Proteomes" id="UP001461498">
    <property type="component" value="Unassembled WGS sequence"/>
</dbReference>
<dbReference type="GO" id="GO:0005829">
    <property type="term" value="C:cytosol"/>
    <property type="evidence" value="ECO:0007669"/>
    <property type="project" value="TreeGrafter"/>
</dbReference>
<keyword evidence="7" id="KW-0788">Thiol protease</keyword>
<accession>A0AAW1DL21</accession>
<dbReference type="InterPro" id="IPR038765">
    <property type="entry name" value="Papain-like_cys_pep_sf"/>
</dbReference>
<comment type="similarity">
    <text evidence="2">Belongs to the peptidase C19 family. USP10 subfamily.</text>
</comment>
<dbReference type="PROSITE" id="PS50235">
    <property type="entry name" value="USP_3"/>
    <property type="match status" value="1"/>
</dbReference>
<dbReference type="EMBL" id="JAPXFL010000002">
    <property type="protein sequence ID" value="KAK9510908.1"/>
    <property type="molecule type" value="Genomic_DNA"/>
</dbReference>
<dbReference type="InterPro" id="IPR018200">
    <property type="entry name" value="USP_CS"/>
</dbReference>
<dbReference type="InterPro" id="IPR028889">
    <property type="entry name" value="USP"/>
</dbReference>
<dbReference type="GO" id="GO:0006508">
    <property type="term" value="P:proteolysis"/>
    <property type="evidence" value="ECO:0007669"/>
    <property type="project" value="UniProtKB-KW"/>
</dbReference>
<dbReference type="PANTHER" id="PTHR24006:SF687">
    <property type="entry name" value="UBIQUITIN CARBOXYL-TERMINAL HYDROLASE 10"/>
    <property type="match status" value="1"/>
</dbReference>
<evidence type="ECO:0000313" key="10">
    <source>
        <dbReference type="Proteomes" id="UP001461498"/>
    </source>
</evidence>
<proteinExistence type="inferred from homology"/>
<sequence length="253" mass="29705">MALKTHKIHKLPEVLCLKLNRFLCDEEGPFKLNGVIQLPFEGLDLRYYMDILISAFPEENSRYTLISIISHEGDYPNAGHFTCYSLNCVTNKWFHFDDKNVTQVSEDELKDVEGYILFYRKECVSKQRIIDRMKLLKSLSIHEPKNCYISKEWMIRFYSFCEPGEINNNGVKCEHDKLLNKRGYTRITYPVWIHLKKNFKGGPFVRDEEFCLICSEVSNQFSHSFNLLIRTVSALPQSRRTISRSFSTFTLNS</sequence>
<gene>
    <name evidence="9" type="ORF">O3M35_005586</name>
</gene>
<dbReference type="Gene3D" id="3.90.70.10">
    <property type="entry name" value="Cysteine proteinases"/>
    <property type="match status" value="1"/>
</dbReference>
<evidence type="ECO:0000256" key="7">
    <source>
        <dbReference type="ARBA" id="ARBA00022807"/>
    </source>
</evidence>
<comment type="catalytic activity">
    <reaction evidence="1">
        <text>Thiol-dependent hydrolysis of ester, thioester, amide, peptide and isopeptide bonds formed by the C-terminal Gly of ubiquitin (a 76-residue protein attached to proteins as an intracellular targeting signal).</text>
        <dbReference type="EC" id="3.4.19.12"/>
    </reaction>
</comment>
<evidence type="ECO:0000259" key="8">
    <source>
        <dbReference type="PROSITE" id="PS50235"/>
    </source>
</evidence>
<dbReference type="SUPFAM" id="SSF54001">
    <property type="entry name" value="Cysteine proteinases"/>
    <property type="match status" value="1"/>
</dbReference>
<evidence type="ECO:0000256" key="2">
    <source>
        <dbReference type="ARBA" id="ARBA00005427"/>
    </source>
</evidence>
<reference evidence="9 10" key="1">
    <citation type="submission" date="2022-12" db="EMBL/GenBank/DDBJ databases">
        <title>Chromosome-level genome assembly of true bugs.</title>
        <authorList>
            <person name="Ma L."/>
            <person name="Li H."/>
        </authorList>
    </citation>
    <scope>NUCLEOTIDE SEQUENCE [LARGE SCALE GENOMIC DNA]</scope>
    <source>
        <strain evidence="9">Lab_2022b</strain>
    </source>
</reference>
<keyword evidence="10" id="KW-1185">Reference proteome</keyword>
<dbReference type="GO" id="GO:0016579">
    <property type="term" value="P:protein deubiquitination"/>
    <property type="evidence" value="ECO:0007669"/>
    <property type="project" value="InterPro"/>
</dbReference>
<dbReference type="InterPro" id="IPR035927">
    <property type="entry name" value="DUSP-like_sf"/>
</dbReference>
<evidence type="ECO:0000256" key="3">
    <source>
        <dbReference type="ARBA" id="ARBA00012759"/>
    </source>
</evidence>
<dbReference type="GO" id="GO:0005634">
    <property type="term" value="C:nucleus"/>
    <property type="evidence" value="ECO:0007669"/>
    <property type="project" value="TreeGrafter"/>
</dbReference>
<dbReference type="SUPFAM" id="SSF143791">
    <property type="entry name" value="DUSP-like"/>
    <property type="match status" value="1"/>
</dbReference>
<dbReference type="PANTHER" id="PTHR24006">
    <property type="entry name" value="UBIQUITIN CARBOXYL-TERMINAL HYDROLASE"/>
    <property type="match status" value="1"/>
</dbReference>
<comment type="caution">
    <text evidence="9">The sequence shown here is derived from an EMBL/GenBank/DDBJ whole genome shotgun (WGS) entry which is preliminary data.</text>
</comment>
<dbReference type="Pfam" id="PF00443">
    <property type="entry name" value="UCH"/>
    <property type="match status" value="1"/>
</dbReference>
<protein>
    <recommendedName>
        <fullName evidence="3">ubiquitinyl hydrolase 1</fullName>
        <ecNumber evidence="3">3.4.19.12</ecNumber>
    </recommendedName>
</protein>
<feature type="domain" description="USP" evidence="8">
    <location>
        <begin position="1"/>
        <end position="122"/>
    </location>
</feature>
<dbReference type="GO" id="GO:0004843">
    <property type="term" value="F:cysteine-type deubiquitinase activity"/>
    <property type="evidence" value="ECO:0007669"/>
    <property type="project" value="UniProtKB-EC"/>
</dbReference>
<evidence type="ECO:0000256" key="4">
    <source>
        <dbReference type="ARBA" id="ARBA00022670"/>
    </source>
</evidence>
<name>A0AAW1DL21_9HEMI</name>
<evidence type="ECO:0000256" key="6">
    <source>
        <dbReference type="ARBA" id="ARBA00022801"/>
    </source>
</evidence>
<dbReference type="EC" id="3.4.19.12" evidence="3"/>
<dbReference type="InterPro" id="IPR050164">
    <property type="entry name" value="Peptidase_C19"/>
</dbReference>
<dbReference type="InterPro" id="IPR001394">
    <property type="entry name" value="Peptidase_C19_UCH"/>
</dbReference>